<evidence type="ECO:0000256" key="2">
    <source>
        <dbReference type="ARBA" id="ARBA00022747"/>
    </source>
</evidence>
<gene>
    <name evidence="5" type="ORF">GXP70_04780</name>
</gene>
<dbReference type="GO" id="GO:0004519">
    <property type="term" value="F:endonuclease activity"/>
    <property type="evidence" value="ECO:0007669"/>
    <property type="project" value="UniProtKB-KW"/>
</dbReference>
<dbReference type="Pfam" id="PF01420">
    <property type="entry name" value="Methylase_S"/>
    <property type="match status" value="2"/>
</dbReference>
<dbReference type="SUPFAM" id="SSF116734">
    <property type="entry name" value="DNA methylase specificity domain"/>
    <property type="match status" value="2"/>
</dbReference>
<keyword evidence="5" id="KW-0540">Nuclease</keyword>
<dbReference type="EMBL" id="CP048209">
    <property type="protein sequence ID" value="QHT59350.1"/>
    <property type="molecule type" value="Genomic_DNA"/>
</dbReference>
<keyword evidence="6" id="KW-1185">Reference proteome</keyword>
<dbReference type="GO" id="GO:0009307">
    <property type="term" value="P:DNA restriction-modification system"/>
    <property type="evidence" value="ECO:0007669"/>
    <property type="project" value="UniProtKB-KW"/>
</dbReference>
<keyword evidence="5" id="KW-0255">Endonuclease</keyword>
<evidence type="ECO:0000259" key="4">
    <source>
        <dbReference type="Pfam" id="PF01420"/>
    </source>
</evidence>
<feature type="domain" description="Type I restriction modification DNA specificity" evidence="4">
    <location>
        <begin position="4"/>
        <end position="185"/>
    </location>
</feature>
<dbReference type="GO" id="GO:0003677">
    <property type="term" value="F:DNA binding"/>
    <property type="evidence" value="ECO:0007669"/>
    <property type="project" value="UniProtKB-KW"/>
</dbReference>
<sequence>MNSELMKLSEVTTKIGSGATPRGGKEAYYSTGISLIRSQNVLDFKFSYDGLAFIDETQAHDLRNVTVEADDVLLNITGDSVARCCMPDKSVIPARVNQHVAIIRTDPDLAHSKFVMYALLNPLAKKSLLSLASHGGTRNALTKAMIENFEISLPQIDIQKKISSILSVLDEKIELNNQMNKVLEQMAQVIFKQWFVDFEFQNENGEPYRSSGGEMEWNEELGKEIPEGWRASNLEDYCEVITDGAHYSPKEVDDGFPIATVKNMSEYGIEINECKRISIEDYNLLVHNGCRPIKGDVLFSKDGTIGRVLNVLRDEEYVLLSSIAILRAKTQYSSIYLGILLKLPSTLKMIKDGFVSGSALPRVVLKDFRRAPILIPQNVILNKFDHIIGDLILKIKQNYDLNQRMSGLRDTLLPKLMSGEIDVSEIDL</sequence>
<evidence type="ECO:0000313" key="6">
    <source>
        <dbReference type="Proteomes" id="UP000476064"/>
    </source>
</evidence>
<dbReference type="InterPro" id="IPR044946">
    <property type="entry name" value="Restrct_endonuc_typeI_TRD_sf"/>
</dbReference>
<evidence type="ECO:0000256" key="1">
    <source>
        <dbReference type="ARBA" id="ARBA00010923"/>
    </source>
</evidence>
<dbReference type="InterPro" id="IPR052021">
    <property type="entry name" value="Type-I_RS_S_subunit"/>
</dbReference>
<dbReference type="REBASE" id="371072">
    <property type="entry name" value="S.Psp189I"/>
</dbReference>
<evidence type="ECO:0000313" key="5">
    <source>
        <dbReference type="EMBL" id="QHT59350.1"/>
    </source>
</evidence>
<organism evidence="5 6">
    <name type="scientific">Paenibacillus lycopersici</name>
    <dbReference type="NCBI Taxonomy" id="2704462"/>
    <lineage>
        <taxon>Bacteria</taxon>
        <taxon>Bacillati</taxon>
        <taxon>Bacillota</taxon>
        <taxon>Bacilli</taxon>
        <taxon>Bacillales</taxon>
        <taxon>Paenibacillaceae</taxon>
        <taxon>Paenibacillus</taxon>
    </lineage>
</organism>
<comment type="similarity">
    <text evidence="1">Belongs to the type-I restriction system S methylase family.</text>
</comment>
<dbReference type="RefSeq" id="WP_162355416.1">
    <property type="nucleotide sequence ID" value="NZ_CP048209.1"/>
</dbReference>
<dbReference type="PANTHER" id="PTHR30408:SF12">
    <property type="entry name" value="TYPE I RESTRICTION ENZYME MJAVIII SPECIFICITY SUBUNIT"/>
    <property type="match status" value="1"/>
</dbReference>
<accession>A0A6C0FYR3</accession>
<evidence type="ECO:0000256" key="3">
    <source>
        <dbReference type="ARBA" id="ARBA00023125"/>
    </source>
</evidence>
<proteinExistence type="inferred from homology"/>
<keyword evidence="2" id="KW-0680">Restriction system</keyword>
<feature type="domain" description="Type I restriction modification DNA specificity" evidence="4">
    <location>
        <begin position="226"/>
        <end position="393"/>
    </location>
</feature>
<keyword evidence="5" id="KW-0378">Hydrolase</keyword>
<dbReference type="KEGG" id="plyc:GXP70_04780"/>
<reference evidence="5 6" key="1">
    <citation type="submission" date="2020-01" db="EMBL/GenBank/DDBJ databases">
        <title>Paenibacillus sp. nov., isolated from tomato rhizosphere.</title>
        <authorList>
            <person name="Weon H.-Y."/>
            <person name="Lee S.A."/>
        </authorList>
    </citation>
    <scope>NUCLEOTIDE SEQUENCE [LARGE SCALE GENOMIC DNA]</scope>
    <source>
        <strain evidence="5 6">12200R-189</strain>
    </source>
</reference>
<name>A0A6C0FYR3_9BACL</name>
<protein>
    <submittedName>
        <fullName evidence="5">Restriction endonuclease subunit S</fullName>
    </submittedName>
</protein>
<dbReference type="InterPro" id="IPR000055">
    <property type="entry name" value="Restrct_endonuc_typeI_TRD"/>
</dbReference>
<dbReference type="PANTHER" id="PTHR30408">
    <property type="entry name" value="TYPE-1 RESTRICTION ENZYME ECOKI SPECIFICITY PROTEIN"/>
    <property type="match status" value="1"/>
</dbReference>
<dbReference type="Proteomes" id="UP000476064">
    <property type="component" value="Chromosome"/>
</dbReference>
<dbReference type="AlphaFoldDB" id="A0A6C0FYR3"/>
<dbReference type="Gene3D" id="3.90.220.20">
    <property type="entry name" value="DNA methylase specificity domains"/>
    <property type="match status" value="2"/>
</dbReference>
<keyword evidence="3" id="KW-0238">DNA-binding</keyword>